<feature type="region of interest" description="Disordered" evidence="3">
    <location>
        <begin position="801"/>
        <end position="912"/>
    </location>
</feature>
<feature type="transmembrane region" description="Helical" evidence="4">
    <location>
        <begin position="452"/>
        <end position="475"/>
    </location>
</feature>
<organism evidence="6 7">
    <name type="scientific">Apiotrichum porosum</name>
    <dbReference type="NCBI Taxonomy" id="105984"/>
    <lineage>
        <taxon>Eukaryota</taxon>
        <taxon>Fungi</taxon>
        <taxon>Dikarya</taxon>
        <taxon>Basidiomycota</taxon>
        <taxon>Agaricomycotina</taxon>
        <taxon>Tremellomycetes</taxon>
        <taxon>Trichosporonales</taxon>
        <taxon>Trichosporonaceae</taxon>
        <taxon>Apiotrichum</taxon>
    </lineage>
</organism>
<keyword evidence="7" id="KW-1185">Reference proteome</keyword>
<evidence type="ECO:0000256" key="4">
    <source>
        <dbReference type="SAM" id="Phobius"/>
    </source>
</evidence>
<feature type="region of interest" description="Disordered" evidence="3">
    <location>
        <begin position="504"/>
        <end position="524"/>
    </location>
</feature>
<comment type="caution">
    <text evidence="6">The sequence shown here is derived from an EMBL/GenBank/DDBJ whole genome shotgun (WGS) entry which is preliminary data.</text>
</comment>
<dbReference type="SUPFAM" id="SSF117281">
    <property type="entry name" value="Kelch motif"/>
    <property type="match status" value="1"/>
</dbReference>
<feature type="compositionally biased region" description="Low complexity" evidence="3">
    <location>
        <begin position="1093"/>
        <end position="1125"/>
    </location>
</feature>
<dbReference type="OrthoDB" id="2596920at2759"/>
<proteinExistence type="predicted"/>
<evidence type="ECO:0000256" key="5">
    <source>
        <dbReference type="SAM" id="SignalP"/>
    </source>
</evidence>
<gene>
    <name evidence="6" type="ORF">EHS24_006408</name>
</gene>
<protein>
    <recommendedName>
        <fullName evidence="8">Galactose oxidase</fullName>
    </recommendedName>
</protein>
<feature type="region of interest" description="Disordered" evidence="3">
    <location>
        <begin position="1246"/>
        <end position="1268"/>
    </location>
</feature>
<dbReference type="Pfam" id="PF24681">
    <property type="entry name" value="Kelch_KLHDC2_KLHL20_DRC7"/>
    <property type="match status" value="1"/>
</dbReference>
<feature type="region of interest" description="Disordered" evidence="3">
    <location>
        <begin position="1053"/>
        <end position="1166"/>
    </location>
</feature>
<feature type="compositionally biased region" description="Polar residues" evidence="3">
    <location>
        <begin position="990"/>
        <end position="999"/>
    </location>
</feature>
<dbReference type="PANTHER" id="PTHR46093:SF18">
    <property type="entry name" value="FIBRONECTIN TYPE-III DOMAIN-CONTAINING PROTEIN"/>
    <property type="match status" value="1"/>
</dbReference>
<feature type="region of interest" description="Disordered" evidence="3">
    <location>
        <begin position="987"/>
        <end position="1006"/>
    </location>
</feature>
<dbReference type="InterPro" id="IPR015915">
    <property type="entry name" value="Kelch-typ_b-propeller"/>
</dbReference>
<feature type="compositionally biased region" description="Low complexity" evidence="3">
    <location>
        <begin position="1196"/>
        <end position="1213"/>
    </location>
</feature>
<keyword evidence="4" id="KW-1133">Transmembrane helix</keyword>
<accession>A0A427Y1K6</accession>
<dbReference type="Proteomes" id="UP000279236">
    <property type="component" value="Unassembled WGS sequence"/>
</dbReference>
<feature type="compositionally biased region" description="Basic and acidic residues" evidence="3">
    <location>
        <begin position="824"/>
        <end position="838"/>
    </location>
</feature>
<keyword evidence="4" id="KW-0472">Membrane</keyword>
<keyword evidence="4" id="KW-0812">Transmembrane</keyword>
<feature type="compositionally biased region" description="Basic and acidic residues" evidence="3">
    <location>
        <begin position="509"/>
        <end position="524"/>
    </location>
</feature>
<feature type="compositionally biased region" description="Polar residues" evidence="3">
    <location>
        <begin position="410"/>
        <end position="440"/>
    </location>
</feature>
<keyword evidence="2" id="KW-0677">Repeat</keyword>
<evidence type="ECO:0008006" key="8">
    <source>
        <dbReference type="Google" id="ProtNLM"/>
    </source>
</evidence>
<feature type="region of interest" description="Disordered" evidence="3">
    <location>
        <begin position="1188"/>
        <end position="1220"/>
    </location>
</feature>
<feature type="region of interest" description="Disordered" evidence="3">
    <location>
        <begin position="410"/>
        <end position="443"/>
    </location>
</feature>
<dbReference type="AlphaFoldDB" id="A0A427Y1K6"/>
<keyword evidence="5" id="KW-0732">Signal</keyword>
<feature type="compositionally biased region" description="Polar residues" evidence="3">
    <location>
        <begin position="1025"/>
        <end position="1036"/>
    </location>
</feature>
<evidence type="ECO:0000313" key="7">
    <source>
        <dbReference type="Proteomes" id="UP000279236"/>
    </source>
</evidence>
<dbReference type="Gene3D" id="2.120.10.80">
    <property type="entry name" value="Kelch-type beta propeller"/>
    <property type="match status" value="2"/>
</dbReference>
<dbReference type="PANTHER" id="PTHR46093">
    <property type="entry name" value="ACYL-COA-BINDING DOMAIN-CONTAINING PROTEIN 5"/>
    <property type="match status" value="1"/>
</dbReference>
<feature type="compositionally biased region" description="Low complexity" evidence="3">
    <location>
        <begin position="1135"/>
        <end position="1154"/>
    </location>
</feature>
<feature type="region of interest" description="Disordered" evidence="3">
    <location>
        <begin position="359"/>
        <end position="388"/>
    </location>
</feature>
<evidence type="ECO:0000256" key="2">
    <source>
        <dbReference type="ARBA" id="ARBA00022737"/>
    </source>
</evidence>
<evidence type="ECO:0000256" key="3">
    <source>
        <dbReference type="SAM" id="MobiDB-lite"/>
    </source>
</evidence>
<evidence type="ECO:0000256" key="1">
    <source>
        <dbReference type="ARBA" id="ARBA00022441"/>
    </source>
</evidence>
<dbReference type="GeneID" id="39590951"/>
<dbReference type="RefSeq" id="XP_028478323.1">
    <property type="nucleotide sequence ID" value="XM_028621871.1"/>
</dbReference>
<feature type="compositionally biased region" description="Low complexity" evidence="3">
    <location>
        <begin position="363"/>
        <end position="388"/>
    </location>
</feature>
<reference evidence="6 7" key="1">
    <citation type="submission" date="2018-11" db="EMBL/GenBank/DDBJ databases">
        <title>Genome sequence of Apiotrichum porosum DSM 27194.</title>
        <authorList>
            <person name="Aliyu H."/>
            <person name="Gorte O."/>
            <person name="Ochsenreither K."/>
        </authorList>
    </citation>
    <scope>NUCLEOTIDE SEQUENCE [LARGE SCALE GENOMIC DNA]</scope>
    <source>
        <strain evidence="6 7">DSM 27194</strain>
    </source>
</reference>
<keyword evidence="1" id="KW-0880">Kelch repeat</keyword>
<feature type="region of interest" description="Disordered" evidence="3">
    <location>
        <begin position="550"/>
        <end position="595"/>
    </location>
</feature>
<name>A0A427Y1K6_9TREE</name>
<feature type="signal peptide" evidence="5">
    <location>
        <begin position="1"/>
        <end position="18"/>
    </location>
</feature>
<evidence type="ECO:0000313" key="6">
    <source>
        <dbReference type="EMBL" id="RSH84875.1"/>
    </source>
</evidence>
<sequence>MRRPARLALLAQVGTAVASTLVPRWGHAVAYLSDPPALLIQGGKTDASSVYTYSSAPNSADSIVVALDSGFDTSSPPATLVSDSGPNYTWHCLSPLGTASGVTQLLSFGGDGGWSLQSDTTADSAWLFDIDSGSSNYTFTHEATGWADQPTRRIQQSCAAANGTVYITGGVSNDGSNTAYSDAYAFSTSTSSFAALASLPIALYHHVSPLLSNGTLLVFSGVYISTETSNPTLSPLSTIYTLDTTSSTATWQTITVPGTVPIPRRGASATLNADGTIFIFGGADVDFSQVYGDGWVFNPTTLAFTEVLTLSSGPGARFDHSGISVGDDQVLVFGGYAVGAPADADIHIVSVSSGATTTVNPLSGATATTTTDPTASTVTSFTPSSSTASGTAALQTASGVVTDASGATITGSVGGADSQTEGADDGSVSTTTETPVATSGDSHRDALSTARLIALITTVGGSLALIFLVLLLLLWRRRRRRQLSGRGDQRVYTEKGEGKISLITDAESGPDHDIRPPEPTHSRSKEAITALGIGLGRVATKIHRKVSGGPNEEYSVLKNEPPKRRSTRRVGQGIRLIGVTPDIDDQSSDEDDYARPSAAYMNGSRREMLLDEDTRRFSVDAARRFDSIPEEEASLWKRDFAIDGGDLTTFIKGGPVPTPVDSLRGAPLNTPNASMLEVNALGLNRYSFANRSMDSLTPSDAISSRGAKAISRFLGEFSEPPSLELDPFLVAIANGGRLAGNSVPSSAHHGTQSARSTESLKDLDCAMISGAEAVTHPSATASLVNVAATTASSSRIGHAWEGDASATASTSRLPPTWEGEADLGDMRNMRSPPRDPLLRRISTNIKARVRGASTPSPPMLDVRDPAPQPTDWPLQESSTPLTNSLSSSDTWSSTAPSADIYPPNRNTRLPSLTDVGSVRSMRDMEVVQRDMSAEDFASDQGVLERLAPSATNSEVSVLGVGFPPIHRASRVTSIPLSSDLGLDEFGPTSPVLSPNTTPLATPRRPELFLAPKVTPQTPSRRHVSETQASPQTSPQMRTPVAPRYTSFTHMTAPLLAPEPESPPLADLRPPSSPSTSAAESSSYATPMGSPEISTTLLPMSSSTSTIPSTPPSLRTSSSRHTLNLTPSKVHTPGHTPNLSTSSAPSSVSKSRTPSHNAMSGAAAAAWAPLRTPNRRGVGDIVNSINKRGGGIPSQFTGSTPASPTAGGSATASPVSGLTSPTALRRMQFESGSGGALVSPTALRKMQFETATRSPLRVANPDKSPEKTP</sequence>
<dbReference type="EMBL" id="RSCE01000003">
    <property type="protein sequence ID" value="RSH84875.1"/>
    <property type="molecule type" value="Genomic_DNA"/>
</dbReference>
<dbReference type="STRING" id="105984.A0A427Y1K6"/>
<feature type="compositionally biased region" description="Low complexity" evidence="3">
    <location>
        <begin position="877"/>
        <end position="897"/>
    </location>
</feature>
<feature type="compositionally biased region" description="Low complexity" evidence="3">
    <location>
        <begin position="1073"/>
        <end position="1086"/>
    </location>
</feature>
<feature type="compositionally biased region" description="Acidic residues" evidence="3">
    <location>
        <begin position="582"/>
        <end position="592"/>
    </location>
</feature>
<feature type="region of interest" description="Disordered" evidence="3">
    <location>
        <begin position="1012"/>
        <end position="1039"/>
    </location>
</feature>
<feature type="chain" id="PRO_5019047190" description="Galactose oxidase" evidence="5">
    <location>
        <begin position="19"/>
        <end position="1268"/>
    </location>
</feature>